<dbReference type="KEGG" id="ddn:DND132_0207"/>
<dbReference type="GO" id="GO:0009244">
    <property type="term" value="P:lipopolysaccharide core region biosynthetic process"/>
    <property type="evidence" value="ECO:0007669"/>
    <property type="project" value="TreeGrafter"/>
</dbReference>
<evidence type="ECO:0000256" key="1">
    <source>
        <dbReference type="ARBA" id="ARBA00022676"/>
    </source>
</evidence>
<dbReference type="AlphaFoldDB" id="F0JDY4"/>
<dbReference type="eggNOG" id="COG0859">
    <property type="taxonomic scope" value="Bacteria"/>
</dbReference>
<dbReference type="Pfam" id="PF01075">
    <property type="entry name" value="Glyco_transf_9"/>
    <property type="match status" value="1"/>
</dbReference>
<dbReference type="Proteomes" id="UP000007845">
    <property type="component" value="Chromosome"/>
</dbReference>
<reference evidence="3 4" key="1">
    <citation type="journal article" date="2011" name="J. Bacteriol.">
        <title>Genome sequence of the mercury-methylating strain Desulfovibrio desulfuricans ND132.</title>
        <authorList>
            <person name="Brown S.D."/>
            <person name="Gilmour C.C."/>
            <person name="Kucken A.M."/>
            <person name="Wall J.D."/>
            <person name="Elias D.A."/>
            <person name="Brandt C.C."/>
            <person name="Podar M."/>
            <person name="Chertkov O."/>
            <person name="Held B."/>
            <person name="Bruce D.C."/>
            <person name="Detter J.C."/>
            <person name="Tapia R."/>
            <person name="Han C.S."/>
            <person name="Goodwin L.A."/>
            <person name="Cheng J.F."/>
            <person name="Pitluck S."/>
            <person name="Woyke T."/>
            <person name="Mikhailova N."/>
            <person name="Ivanova N.N."/>
            <person name="Han J."/>
            <person name="Lucas S."/>
            <person name="Lapidus A.L."/>
            <person name="Land M.L."/>
            <person name="Hauser L.J."/>
            <person name="Palumbo A.V."/>
        </authorList>
    </citation>
    <scope>NUCLEOTIDE SEQUENCE [LARGE SCALE GENOMIC DNA]</scope>
    <source>
        <strain evidence="3 4">ND132</strain>
    </source>
</reference>
<dbReference type="EMBL" id="CP003220">
    <property type="protein sequence ID" value="EGB13424.1"/>
    <property type="molecule type" value="Genomic_DNA"/>
</dbReference>
<organism evidence="3 4">
    <name type="scientific">Pseudodesulfovibrio mercurii</name>
    <dbReference type="NCBI Taxonomy" id="641491"/>
    <lineage>
        <taxon>Bacteria</taxon>
        <taxon>Pseudomonadati</taxon>
        <taxon>Thermodesulfobacteriota</taxon>
        <taxon>Desulfovibrionia</taxon>
        <taxon>Desulfovibrionales</taxon>
        <taxon>Desulfovibrionaceae</taxon>
    </lineage>
</organism>
<dbReference type="CDD" id="cd03789">
    <property type="entry name" value="GT9_LPS_heptosyltransferase"/>
    <property type="match status" value="1"/>
</dbReference>
<evidence type="ECO:0000313" key="4">
    <source>
        <dbReference type="Proteomes" id="UP000007845"/>
    </source>
</evidence>
<dbReference type="GO" id="GO:0008713">
    <property type="term" value="F:ADP-heptose-lipopolysaccharide heptosyltransferase activity"/>
    <property type="evidence" value="ECO:0007669"/>
    <property type="project" value="TreeGrafter"/>
</dbReference>
<protein>
    <submittedName>
        <fullName evidence="3">Glycosyl transferase family 9</fullName>
    </submittedName>
</protein>
<dbReference type="RefSeq" id="WP_014320852.1">
    <property type="nucleotide sequence ID" value="NC_016803.1"/>
</dbReference>
<keyword evidence="2 3" id="KW-0808">Transferase</keyword>
<evidence type="ECO:0000256" key="2">
    <source>
        <dbReference type="ARBA" id="ARBA00022679"/>
    </source>
</evidence>
<keyword evidence="1" id="KW-0328">Glycosyltransferase</keyword>
<keyword evidence="4" id="KW-1185">Reference proteome</keyword>
<dbReference type="SMR" id="F0JDY4"/>
<dbReference type="STRING" id="641491.DND132_0207"/>
<name>F0JDY4_9BACT</name>
<dbReference type="SUPFAM" id="SSF53756">
    <property type="entry name" value="UDP-Glycosyltransferase/glycogen phosphorylase"/>
    <property type="match status" value="1"/>
</dbReference>
<dbReference type="GO" id="GO:0005829">
    <property type="term" value="C:cytosol"/>
    <property type="evidence" value="ECO:0007669"/>
    <property type="project" value="TreeGrafter"/>
</dbReference>
<sequence>MTLDIKTTEKLAYNGDNRYVYQYIKTSDVELSSIDSKYILLAYVRGLIENATCEDAHTLEARTARALRLLPVALDGLLAKHPGQIETVLAHVDSANYFSRQKLFEQALEALGKAKSQAAGRFPEWEQRASLDMAATALQLGEPGKAADILAHYVDRPYLFADKSLFADVVHRYAEAELHSGNADVFMRLQWRLASSIRTVTRAQKLIIASRGVLPILTARNAEATPAAKLLIFPLCCASILGKLPLVGPWITRAVGFGYRALGFSSNRVGRDTLAMLSKGDGQGAKAEGRLPILVTRAMGGIGDILMMTAGLTELQARNPARPVHFAVPGQFKPLLKGLPGITVTDINERVFRRDDYSALYDLTTCPASRIEGLTAPDVKLSRIEIFGKAMGIKGPSGGDWKTYYHVTQEESDAAKRFVSSVGTNCRKRIGIQLHSDERYRDYPHFADLIRILSRKHSVFLFHNKPITGFELENVHPIDDRPLREALAIFSLCDVVICPDSSFLHVAGALGIPCVALFGPTSAEQRTKHYPSVDYIDASDTIRCVPCWRNEYSPCTLSGTKESQCMKAIRVEDILKMVESKLTNC</sequence>
<dbReference type="InterPro" id="IPR002201">
    <property type="entry name" value="Glyco_trans_9"/>
</dbReference>
<dbReference type="Gene3D" id="3.40.50.2000">
    <property type="entry name" value="Glycogen Phosphorylase B"/>
    <property type="match status" value="1"/>
</dbReference>
<proteinExistence type="predicted"/>
<evidence type="ECO:0000313" key="3">
    <source>
        <dbReference type="EMBL" id="EGB13424.1"/>
    </source>
</evidence>
<accession>F0JDY4</accession>
<dbReference type="InterPro" id="IPR051199">
    <property type="entry name" value="LPS_LOS_Heptosyltrfase"/>
</dbReference>
<dbReference type="PANTHER" id="PTHR30160">
    <property type="entry name" value="TETRAACYLDISACCHARIDE 4'-KINASE-RELATED"/>
    <property type="match status" value="1"/>
</dbReference>
<gene>
    <name evidence="3" type="ORF">DND132_0207</name>
</gene>
<dbReference type="HOGENOM" id="CLU_465999_0_0_7"/>